<keyword evidence="3" id="KW-0547">Nucleotide-binding</keyword>
<organism evidence="7 8">
    <name type="scientific">Lactococcus lactis</name>
    <dbReference type="NCBI Taxonomy" id="1358"/>
    <lineage>
        <taxon>Bacteria</taxon>
        <taxon>Bacillati</taxon>
        <taxon>Bacillota</taxon>
        <taxon>Bacilli</taxon>
        <taxon>Lactobacillales</taxon>
        <taxon>Streptococcaceae</taxon>
        <taxon>Lactococcus</taxon>
    </lineage>
</organism>
<protein>
    <submittedName>
        <fullName evidence="7">Lipopolysaccharide export system ATP-binding protein LptB</fullName>
        <ecNumber evidence="7">3.6.1.15</ecNumber>
    </submittedName>
</protein>
<dbReference type="Proteomes" id="UP000279235">
    <property type="component" value="Unassembled WGS sequence"/>
</dbReference>
<keyword evidence="4 7" id="KW-0067">ATP-binding</keyword>
<dbReference type="Pfam" id="PF00005">
    <property type="entry name" value="ABC_tran"/>
    <property type="match status" value="1"/>
</dbReference>
<reference evidence="6" key="1">
    <citation type="submission" date="2018-01" db="EMBL/GenBank/DDBJ databases">
        <authorList>
            <person name="Gaut B.S."/>
            <person name="Morton B.R."/>
            <person name="Clegg M.T."/>
            <person name="Duvall M.R."/>
        </authorList>
    </citation>
    <scope>NUCLEOTIDE SEQUENCE</scope>
    <source>
        <strain evidence="6">Lactococcus lactis</strain>
    </source>
</reference>
<dbReference type="PANTHER" id="PTHR43335">
    <property type="entry name" value="ABC TRANSPORTER, ATP-BINDING PROTEIN"/>
    <property type="match status" value="1"/>
</dbReference>
<accession>A0A2X0R0E1</accession>
<evidence type="ECO:0000313" key="6">
    <source>
        <dbReference type="EMBL" id="SPB24625.1"/>
    </source>
</evidence>
<evidence type="ECO:0000256" key="2">
    <source>
        <dbReference type="ARBA" id="ARBA00022448"/>
    </source>
</evidence>
<gene>
    <name evidence="7" type="primary">lptB</name>
    <name evidence="7" type="ORF">AMHIJAGA_00941</name>
</gene>
<dbReference type="InterPro" id="IPR027417">
    <property type="entry name" value="P-loop_NTPase"/>
</dbReference>
<evidence type="ECO:0000313" key="7">
    <source>
        <dbReference type="EMBL" id="SPS11008.1"/>
    </source>
</evidence>
<proteinExistence type="inferred from homology"/>
<dbReference type="InterPro" id="IPR003593">
    <property type="entry name" value="AAA+_ATPase"/>
</dbReference>
<dbReference type="GO" id="GO:0005524">
    <property type="term" value="F:ATP binding"/>
    <property type="evidence" value="ECO:0007669"/>
    <property type="project" value="UniProtKB-KW"/>
</dbReference>
<dbReference type="RefSeq" id="WP_003132694.1">
    <property type="nucleotide sequence ID" value="NZ_CP125965.1"/>
</dbReference>
<name>A0A2X0R0E1_9LACT</name>
<dbReference type="InterPro" id="IPR017871">
    <property type="entry name" value="ABC_transporter-like_CS"/>
</dbReference>
<dbReference type="PROSITE" id="PS00211">
    <property type="entry name" value="ABC_TRANSPORTER_1"/>
    <property type="match status" value="1"/>
</dbReference>
<reference evidence="7" key="2">
    <citation type="submission" date="2018-05" db="EMBL/GenBank/DDBJ databases">
        <authorList>
            <person name="Lanie J.A."/>
            <person name="Ng W.-L."/>
            <person name="Kazmierczak K.M."/>
            <person name="Andrzejewski T.M."/>
            <person name="Davidsen T.M."/>
            <person name="Wayne K.J."/>
            <person name="Tettelin H."/>
            <person name="Glass J.I."/>
            <person name="Rusch D."/>
            <person name="Podicherti R."/>
            <person name="Tsui H.-C.T."/>
            <person name="Winkler M.E."/>
        </authorList>
    </citation>
    <scope>NUCLEOTIDE SEQUENCE</scope>
    <source>
        <strain evidence="7">Lactococcus lactis</strain>
    </source>
</reference>
<dbReference type="InterPro" id="IPR003439">
    <property type="entry name" value="ABC_transporter-like_ATP-bd"/>
</dbReference>
<sequence>MFIEFNNVSKEIKKRKLLNNVNFQVSEQSIIALEGINGSGKTLILEALLGLIKVSGTIKINGNIVDTTKPFPIKAGIMIENPSIIEEFNAYQNLDLLRQLDPEVHTEKITELLTYFELNKFPKQKTKHFSLGMKQKLGIAQALLGQYPLIILDEPTNALDADSLTKLKEKIINYQSKGTTFIIASHDHEFLKSIATKHLIVNDGRVSEL</sequence>
<dbReference type="EC" id="3.6.1.15" evidence="7"/>
<dbReference type="SUPFAM" id="SSF52540">
    <property type="entry name" value="P-loop containing nucleoside triphosphate hydrolases"/>
    <property type="match status" value="1"/>
</dbReference>
<evidence type="ECO:0000256" key="3">
    <source>
        <dbReference type="ARBA" id="ARBA00022741"/>
    </source>
</evidence>
<evidence type="ECO:0000313" key="8">
    <source>
        <dbReference type="Proteomes" id="UP000279235"/>
    </source>
</evidence>
<dbReference type="SMART" id="SM00382">
    <property type="entry name" value="AAA"/>
    <property type="match status" value="1"/>
</dbReference>
<dbReference type="Gene3D" id="3.40.50.300">
    <property type="entry name" value="P-loop containing nucleotide triphosphate hydrolases"/>
    <property type="match status" value="1"/>
</dbReference>
<dbReference type="PROSITE" id="PS50893">
    <property type="entry name" value="ABC_TRANSPORTER_2"/>
    <property type="match status" value="1"/>
</dbReference>
<keyword evidence="2" id="KW-0813">Transport</keyword>
<comment type="similarity">
    <text evidence="1">Belongs to the ABC transporter superfamily.</text>
</comment>
<evidence type="ECO:0000256" key="4">
    <source>
        <dbReference type="ARBA" id="ARBA00022840"/>
    </source>
</evidence>
<reference evidence="8" key="3">
    <citation type="submission" date="2018-05" db="EMBL/GenBank/DDBJ databases">
        <authorList>
            <person name="Duru I."/>
        </authorList>
    </citation>
    <scope>NUCLEOTIDE SEQUENCE [LARGE SCALE GENOMIC DNA]</scope>
</reference>
<feature type="domain" description="ABC transporter" evidence="5">
    <location>
        <begin position="3"/>
        <end position="209"/>
    </location>
</feature>
<evidence type="ECO:0000259" key="5">
    <source>
        <dbReference type="PROSITE" id="PS50893"/>
    </source>
</evidence>
<evidence type="ECO:0000256" key="1">
    <source>
        <dbReference type="ARBA" id="ARBA00005417"/>
    </source>
</evidence>
<dbReference type="EMBL" id="OGTW02000029">
    <property type="protein sequence ID" value="SPS11008.1"/>
    <property type="molecule type" value="Genomic_DNA"/>
</dbReference>
<dbReference type="AlphaFoldDB" id="A0A2X0R0E1"/>
<dbReference type="GO" id="GO:0016887">
    <property type="term" value="F:ATP hydrolysis activity"/>
    <property type="evidence" value="ECO:0007669"/>
    <property type="project" value="InterPro"/>
</dbReference>
<keyword evidence="7" id="KW-0378">Hydrolase</keyword>
<dbReference type="PANTHER" id="PTHR43335:SF4">
    <property type="entry name" value="ABC TRANSPORTER, ATP-BINDING PROTEIN"/>
    <property type="match status" value="1"/>
</dbReference>
<dbReference type="EMBL" id="OGTW01000029">
    <property type="protein sequence ID" value="SPB24625.1"/>
    <property type="molecule type" value="Genomic_DNA"/>
</dbReference>